<dbReference type="RefSeq" id="WP_130140739.1">
    <property type="nucleotide sequence ID" value="NZ_SGIT01000001.1"/>
</dbReference>
<feature type="compositionally biased region" description="Basic and acidic residues" evidence="1">
    <location>
        <begin position="46"/>
        <end position="57"/>
    </location>
</feature>
<evidence type="ECO:0000256" key="1">
    <source>
        <dbReference type="SAM" id="MobiDB-lite"/>
    </source>
</evidence>
<accession>A0A4Q6XQE3</accession>
<comment type="caution">
    <text evidence="2">The sequence shown here is derived from an EMBL/GenBank/DDBJ whole genome shotgun (WGS) entry which is preliminary data.</text>
</comment>
<gene>
    <name evidence="2" type="ORF">EWE74_06850</name>
</gene>
<evidence type="ECO:0000313" key="3">
    <source>
        <dbReference type="Proteomes" id="UP000292855"/>
    </source>
</evidence>
<keyword evidence="3" id="KW-1185">Reference proteome</keyword>
<evidence type="ECO:0000313" key="2">
    <source>
        <dbReference type="EMBL" id="RZF62513.1"/>
    </source>
</evidence>
<feature type="region of interest" description="Disordered" evidence="1">
    <location>
        <begin position="33"/>
        <end position="57"/>
    </location>
</feature>
<dbReference type="PROSITE" id="PS51257">
    <property type="entry name" value="PROKAR_LIPOPROTEIN"/>
    <property type="match status" value="1"/>
</dbReference>
<dbReference type="AlphaFoldDB" id="A0A4Q6XQE3"/>
<name>A0A4Q6XQE3_9SPHI</name>
<protein>
    <recommendedName>
        <fullName evidence="4">Lipoprotein</fullName>
    </recommendedName>
</protein>
<dbReference type="OrthoDB" id="660752at2"/>
<reference evidence="2 3" key="1">
    <citation type="submission" date="2019-02" db="EMBL/GenBank/DDBJ databases">
        <authorList>
            <person name="Li Y."/>
        </authorList>
    </citation>
    <scope>NUCLEOTIDE SEQUENCE [LARGE SCALE GENOMIC DNA]</scope>
    <source>
        <strain evidence="2 3">30C10-4-7</strain>
    </source>
</reference>
<sequence>MSIRNILFTVSVFFLLSSCDFVTKAYKETFDKQQTGDTDAPSENNEDVHEHPKLQDVRASRTTVEDINLLADAEKLGAVQQQLQRMFPEKTLSIFPPHIYFETARIRLQLVDPDIPENIDWYYYKAETDAWQKEEPVKTSVRDRRKPIQLDAIKFGTANSVYDQVIKKSAEIEGAKAPTTVYFSFHVPVWNWNARIVGSRSDYEFKADIDGKEIEFKRQ</sequence>
<organism evidence="2 3">
    <name type="scientific">Sphingobacterium corticibacterium</name>
    <dbReference type="NCBI Taxonomy" id="2484746"/>
    <lineage>
        <taxon>Bacteria</taxon>
        <taxon>Pseudomonadati</taxon>
        <taxon>Bacteroidota</taxon>
        <taxon>Sphingobacteriia</taxon>
        <taxon>Sphingobacteriales</taxon>
        <taxon>Sphingobacteriaceae</taxon>
        <taxon>Sphingobacterium</taxon>
    </lineage>
</organism>
<evidence type="ECO:0008006" key="4">
    <source>
        <dbReference type="Google" id="ProtNLM"/>
    </source>
</evidence>
<feature type="compositionally biased region" description="Polar residues" evidence="1">
    <location>
        <begin position="33"/>
        <end position="43"/>
    </location>
</feature>
<dbReference type="EMBL" id="SGIT01000001">
    <property type="protein sequence ID" value="RZF62513.1"/>
    <property type="molecule type" value="Genomic_DNA"/>
</dbReference>
<proteinExistence type="predicted"/>
<dbReference type="Proteomes" id="UP000292855">
    <property type="component" value="Unassembled WGS sequence"/>
</dbReference>